<dbReference type="EMBL" id="KQ242622">
    <property type="protein sequence ID" value="KNC77823.1"/>
    <property type="molecule type" value="Genomic_DNA"/>
</dbReference>
<dbReference type="InterPro" id="IPR045180">
    <property type="entry name" value="La_dom_prot"/>
</dbReference>
<feature type="region of interest" description="Disordered" evidence="4">
    <location>
        <begin position="495"/>
        <end position="638"/>
    </location>
</feature>
<organism evidence="8 9">
    <name type="scientific">Sphaeroforma arctica JP610</name>
    <dbReference type="NCBI Taxonomy" id="667725"/>
    <lineage>
        <taxon>Eukaryota</taxon>
        <taxon>Ichthyosporea</taxon>
        <taxon>Ichthyophonida</taxon>
        <taxon>Sphaeroforma</taxon>
    </lineage>
</organism>
<feature type="region of interest" description="Disordered" evidence="4">
    <location>
        <begin position="313"/>
        <end position="365"/>
    </location>
</feature>
<dbReference type="SMART" id="SM00715">
    <property type="entry name" value="LA"/>
    <property type="match status" value="1"/>
</dbReference>
<dbReference type="InterPro" id="IPR006630">
    <property type="entry name" value="La_HTH"/>
</dbReference>
<dbReference type="SUPFAM" id="SSF54928">
    <property type="entry name" value="RNA-binding domain, RBD"/>
    <property type="match status" value="1"/>
</dbReference>
<dbReference type="AlphaFoldDB" id="A0A0L0FPC3"/>
<proteinExistence type="inferred from homology"/>
<dbReference type="Proteomes" id="UP000054560">
    <property type="component" value="Unassembled WGS sequence"/>
</dbReference>
<accession>A0A0L0FPC3</accession>
<dbReference type="PANTHER" id="PTHR22792:SF62">
    <property type="entry name" value="LA-RELATED PROTEIN 7"/>
    <property type="match status" value="1"/>
</dbReference>
<dbReference type="Gene3D" id="1.10.10.10">
    <property type="entry name" value="Winged helix-like DNA-binding domain superfamily/Winged helix DNA-binding domain"/>
    <property type="match status" value="1"/>
</dbReference>
<dbReference type="InterPro" id="IPR036388">
    <property type="entry name" value="WH-like_DNA-bd_sf"/>
</dbReference>
<dbReference type="PROSITE" id="PS51939">
    <property type="entry name" value="XRRM"/>
    <property type="match status" value="1"/>
</dbReference>
<dbReference type="PANTHER" id="PTHR22792">
    <property type="entry name" value="LUPUS LA PROTEIN-RELATED"/>
    <property type="match status" value="1"/>
</dbReference>
<comment type="similarity">
    <text evidence="1">Belongs to the LARP7 family.</text>
</comment>
<feature type="compositionally biased region" description="Polar residues" evidence="4">
    <location>
        <begin position="313"/>
        <end position="332"/>
    </location>
</feature>
<gene>
    <name evidence="8" type="ORF">SARC_09726</name>
</gene>
<evidence type="ECO:0000256" key="1">
    <source>
        <dbReference type="ARBA" id="ARBA00008680"/>
    </source>
</evidence>
<keyword evidence="9" id="KW-1185">Reference proteome</keyword>
<evidence type="ECO:0008006" key="10">
    <source>
        <dbReference type="Google" id="ProtNLM"/>
    </source>
</evidence>
<dbReference type="GO" id="GO:0003723">
    <property type="term" value="F:RNA binding"/>
    <property type="evidence" value="ECO:0007669"/>
    <property type="project" value="UniProtKB-UniRule"/>
</dbReference>
<dbReference type="InterPro" id="IPR014886">
    <property type="entry name" value="La_xRRM"/>
</dbReference>
<dbReference type="STRING" id="667725.A0A0L0FPC3"/>
<dbReference type="Pfam" id="PF08777">
    <property type="entry name" value="RRM_3"/>
    <property type="match status" value="1"/>
</dbReference>
<evidence type="ECO:0000313" key="8">
    <source>
        <dbReference type="EMBL" id="KNC77823.1"/>
    </source>
</evidence>
<evidence type="ECO:0000256" key="4">
    <source>
        <dbReference type="SAM" id="MobiDB-lite"/>
    </source>
</evidence>
<dbReference type="SMART" id="SM00360">
    <property type="entry name" value="RRM"/>
    <property type="match status" value="2"/>
</dbReference>
<dbReference type="InterPro" id="IPR012677">
    <property type="entry name" value="Nucleotide-bd_a/b_plait_sf"/>
</dbReference>
<dbReference type="RefSeq" id="XP_014151725.1">
    <property type="nucleotide sequence ID" value="XM_014296250.1"/>
</dbReference>
<dbReference type="InterPro" id="IPR036390">
    <property type="entry name" value="WH_DNA-bd_sf"/>
</dbReference>
<feature type="domain" description="RRM" evidence="5">
    <location>
        <begin position="375"/>
        <end position="450"/>
    </location>
</feature>
<dbReference type="InterPro" id="IPR035979">
    <property type="entry name" value="RBD_domain_sf"/>
</dbReference>
<evidence type="ECO:0000313" key="9">
    <source>
        <dbReference type="Proteomes" id="UP000054560"/>
    </source>
</evidence>
<dbReference type="SUPFAM" id="SSF46785">
    <property type="entry name" value="Winged helix' DNA-binding domain"/>
    <property type="match status" value="1"/>
</dbReference>
<keyword evidence="2 3" id="KW-0694">RNA-binding</keyword>
<evidence type="ECO:0000256" key="2">
    <source>
        <dbReference type="ARBA" id="ARBA00022884"/>
    </source>
</evidence>
<evidence type="ECO:0000259" key="7">
    <source>
        <dbReference type="PROSITE" id="PS51939"/>
    </source>
</evidence>
<dbReference type="PROSITE" id="PS50102">
    <property type="entry name" value="RRM"/>
    <property type="match status" value="2"/>
</dbReference>
<evidence type="ECO:0000259" key="5">
    <source>
        <dbReference type="PROSITE" id="PS50102"/>
    </source>
</evidence>
<evidence type="ECO:0000256" key="3">
    <source>
        <dbReference type="PROSITE-ProRule" id="PRU00332"/>
    </source>
</evidence>
<protein>
    <recommendedName>
        <fullName evidence="10">RRM domain-containing protein</fullName>
    </recommendedName>
</protein>
<dbReference type="PROSITE" id="PS50961">
    <property type="entry name" value="HTH_LA"/>
    <property type="match status" value="1"/>
</dbReference>
<reference evidence="8 9" key="1">
    <citation type="submission" date="2011-02" db="EMBL/GenBank/DDBJ databases">
        <title>The Genome Sequence of Sphaeroforma arctica JP610.</title>
        <authorList>
            <consortium name="The Broad Institute Genome Sequencing Platform"/>
            <person name="Russ C."/>
            <person name="Cuomo C."/>
            <person name="Young S.K."/>
            <person name="Zeng Q."/>
            <person name="Gargeya S."/>
            <person name="Alvarado L."/>
            <person name="Berlin A."/>
            <person name="Chapman S.B."/>
            <person name="Chen Z."/>
            <person name="Freedman E."/>
            <person name="Gellesch M."/>
            <person name="Goldberg J."/>
            <person name="Griggs A."/>
            <person name="Gujja S."/>
            <person name="Heilman E."/>
            <person name="Heiman D."/>
            <person name="Howarth C."/>
            <person name="Mehta T."/>
            <person name="Neiman D."/>
            <person name="Pearson M."/>
            <person name="Roberts A."/>
            <person name="Saif S."/>
            <person name="Shea T."/>
            <person name="Shenoy N."/>
            <person name="Sisk P."/>
            <person name="Stolte C."/>
            <person name="Sykes S."/>
            <person name="White J."/>
            <person name="Yandava C."/>
            <person name="Burger G."/>
            <person name="Gray M.W."/>
            <person name="Holland P.W.H."/>
            <person name="King N."/>
            <person name="Lang F.B.F."/>
            <person name="Roger A.J."/>
            <person name="Ruiz-Trillo I."/>
            <person name="Haas B."/>
            <person name="Nusbaum C."/>
            <person name="Birren B."/>
        </authorList>
    </citation>
    <scope>NUCLEOTIDE SEQUENCE [LARGE SCALE GENOMIC DNA]</scope>
    <source>
        <strain evidence="8 9">JP610</strain>
    </source>
</reference>
<sequence length="638" mass="70417">MEVDSHIRSDTAQVGFPSHTDVAVIETIRKQFDFYFSDANLAKDQFLRQHIVRSLHAKKTHRRLAVQGDLSKNGEEIDVRGMIDLRVVAEFNRIRQLTRDFRCVREAARLCTALTIADVIVIDRTGHHDTRNSEGALHTADTAQHKNVGESMEDDAEKIDSDARVDSTTGKRRVMTLIGLVQPLPPFQLQADDKRSVYVEGLPNTSDHNTLREAFGIYGSVTHVSIPRFKDRSIKGFAFIEFETVDASHACAKKLTKYMPPRNAIGPDGDRHKGAPVILQAILKEEWSRLKAAYMKLQQEALGKLKRYQEANKSSADAANTHNNTQKTSVQPIESAYKGSLKRDRNSDTPGRTGDGIDTGASTRTANEPAYTKGLIVRLNNVNPNTRKNKLKTAFEVYGDVAFVDFTVGKTSAFIRFTNPKHVQDLLTNFKSVPEIQDDGKEVVVSLLDGEFEAQYWSKLGPKAKAAARQVKASTEVTSEESSVSKDAAVARTFGNADNVQGDENASRKRVKTSPARASVAETATVHADNKRPFSDIAEGATLMGGQGKRKRKKTQKRVHVKFDEEDSTPSQQATAGDNHANSDDKAISNTVELEEAGKKPVQPPQKGVQKGADTHETSGDVIQKSEMANDLTRQINS</sequence>
<dbReference type="GeneID" id="25910230"/>
<feature type="domain" description="XRRM" evidence="7">
    <location>
        <begin position="370"/>
        <end position="490"/>
    </location>
</feature>
<feature type="domain" description="RRM" evidence="5">
    <location>
        <begin position="195"/>
        <end position="255"/>
    </location>
</feature>
<dbReference type="InterPro" id="IPR000504">
    <property type="entry name" value="RRM_dom"/>
</dbReference>
<dbReference type="OrthoDB" id="439993at2759"/>
<evidence type="ECO:0000259" key="6">
    <source>
        <dbReference type="PROSITE" id="PS50961"/>
    </source>
</evidence>
<dbReference type="GO" id="GO:1990904">
    <property type="term" value="C:ribonucleoprotein complex"/>
    <property type="evidence" value="ECO:0007669"/>
    <property type="project" value="UniProtKB-UniRule"/>
</dbReference>
<name>A0A0L0FPC3_9EUKA</name>
<dbReference type="Pfam" id="PF00076">
    <property type="entry name" value="RRM_1"/>
    <property type="match status" value="1"/>
</dbReference>
<dbReference type="eggNOG" id="KOG0118">
    <property type="taxonomic scope" value="Eukaryota"/>
</dbReference>
<dbReference type="Gene3D" id="3.30.70.330">
    <property type="match status" value="2"/>
</dbReference>
<feature type="domain" description="HTH La-type RNA-binding" evidence="6">
    <location>
        <begin position="18"/>
        <end position="139"/>
    </location>
</feature>
<feature type="compositionally biased region" description="Basic residues" evidence="4">
    <location>
        <begin position="548"/>
        <end position="560"/>
    </location>
</feature>